<dbReference type="EMBL" id="JAPYYP010000001">
    <property type="protein sequence ID" value="MDA5106933.1"/>
    <property type="molecule type" value="Genomic_DNA"/>
</dbReference>
<comment type="caution">
    <text evidence="2">The sequence shown here is derived from an EMBL/GenBank/DDBJ whole genome shotgun (WGS) entry which is preliminary data.</text>
</comment>
<dbReference type="Pfam" id="PF14097">
    <property type="entry name" value="SpoVAE"/>
    <property type="match status" value="1"/>
</dbReference>
<protein>
    <submittedName>
        <fullName evidence="2">Stage V sporulation protein AE</fullName>
    </submittedName>
</protein>
<reference evidence="2" key="1">
    <citation type="submission" date="2022-12" db="EMBL/GenBank/DDBJ databases">
        <title>Draft genome sequence of the thermophilic strain Brevibacillus thermoruber HT42, isolated from Los Humeros, Puebla, Mexico, with biotechnological potential.</title>
        <authorList>
            <person name="Lara Sanchez J."/>
            <person name="Solis Palacios R."/>
            <person name="Bustos Baena A.S."/>
            <person name="Ruz Baez A.E."/>
            <person name="Espinosa Luna G."/>
            <person name="Oliart Ros R.M."/>
        </authorList>
    </citation>
    <scope>NUCLEOTIDE SEQUENCE</scope>
    <source>
        <strain evidence="2">HT42</strain>
    </source>
</reference>
<dbReference type="AlphaFoldDB" id="A0A9X3TM73"/>
<feature type="region of interest" description="Disordered" evidence="1">
    <location>
        <begin position="188"/>
        <end position="213"/>
    </location>
</feature>
<dbReference type="Proteomes" id="UP001151071">
    <property type="component" value="Unassembled WGS sequence"/>
</dbReference>
<evidence type="ECO:0000313" key="2">
    <source>
        <dbReference type="EMBL" id="MDA5106933.1"/>
    </source>
</evidence>
<sequence>MGGKRRKVILVTDGDHVAQKAVETVARQVGGRAISLSAGNPTPLSGEQMVELIKMAASDPVLVMFDDNGDFGQGQGERAIKYVVRHPDIEVLGAIAVASNTKWVRGASVRVSVDNRGRIVDEAVDKDGFADGSLENRIYGDTVDVLNALQVPNIIGIGDVGKMQGRDHLHKGCPVTLTAVKWILERSGSHGTERRDETAPHLGTRGREQGVSE</sequence>
<keyword evidence="3" id="KW-1185">Reference proteome</keyword>
<name>A0A9X3TM73_9BACL</name>
<dbReference type="InterPro" id="IPR025914">
    <property type="entry name" value="SpoVAE"/>
</dbReference>
<dbReference type="RefSeq" id="WP_271139276.1">
    <property type="nucleotide sequence ID" value="NZ_JAPYYP010000001.1"/>
</dbReference>
<accession>A0A9X3TM73</accession>
<proteinExistence type="predicted"/>
<evidence type="ECO:0000256" key="1">
    <source>
        <dbReference type="SAM" id="MobiDB-lite"/>
    </source>
</evidence>
<evidence type="ECO:0000313" key="3">
    <source>
        <dbReference type="Proteomes" id="UP001151071"/>
    </source>
</evidence>
<gene>
    <name evidence="2" type="ORF">O3V59_01025</name>
</gene>
<organism evidence="2 3">
    <name type="scientific">Brevibacillus thermoruber</name>
    <dbReference type="NCBI Taxonomy" id="33942"/>
    <lineage>
        <taxon>Bacteria</taxon>
        <taxon>Bacillati</taxon>
        <taxon>Bacillota</taxon>
        <taxon>Bacilli</taxon>
        <taxon>Bacillales</taxon>
        <taxon>Paenibacillaceae</taxon>
        <taxon>Brevibacillus</taxon>
    </lineage>
</organism>